<feature type="signal peptide" evidence="1">
    <location>
        <begin position="1"/>
        <end position="32"/>
    </location>
</feature>
<dbReference type="InterPro" id="IPR002469">
    <property type="entry name" value="Peptidase_S9B_N"/>
</dbReference>
<gene>
    <name evidence="4" type="ORF">K7G82_28885</name>
</gene>
<dbReference type="EMBL" id="JAINVV010000016">
    <property type="protein sequence ID" value="MBY8826354.1"/>
    <property type="molecule type" value="Genomic_DNA"/>
</dbReference>
<feature type="domain" description="Peptidase S9 prolyl oligopeptidase catalytic" evidence="2">
    <location>
        <begin position="550"/>
        <end position="731"/>
    </location>
</feature>
<dbReference type="Pfam" id="PF00930">
    <property type="entry name" value="DPPIV_N"/>
    <property type="match status" value="1"/>
</dbReference>
<keyword evidence="5" id="KW-1185">Reference proteome</keyword>
<dbReference type="InterPro" id="IPR001375">
    <property type="entry name" value="Peptidase_S9_cat"/>
</dbReference>
<proteinExistence type="predicted"/>
<reference evidence="4 5" key="1">
    <citation type="submission" date="2021-08" db="EMBL/GenBank/DDBJ databases">
        <authorList>
            <person name="Tuo L."/>
        </authorList>
    </citation>
    <scope>NUCLEOTIDE SEQUENCE [LARGE SCALE GENOMIC DNA]</scope>
    <source>
        <strain evidence="4 5">JCM 31229</strain>
    </source>
</reference>
<evidence type="ECO:0000313" key="4">
    <source>
        <dbReference type="EMBL" id="MBY8826354.1"/>
    </source>
</evidence>
<dbReference type="SUPFAM" id="SSF53474">
    <property type="entry name" value="alpha/beta-Hydrolases"/>
    <property type="match status" value="1"/>
</dbReference>
<dbReference type="PANTHER" id="PTHR11731">
    <property type="entry name" value="PROTEASE FAMILY S9B,C DIPEPTIDYL-PEPTIDASE IV-RELATED"/>
    <property type="match status" value="1"/>
</dbReference>
<comment type="caution">
    <text evidence="4">The sequence shown here is derived from an EMBL/GenBank/DDBJ whole genome shotgun (WGS) entry which is preliminary data.</text>
</comment>
<name>A0ABS7PZI2_9SPHN</name>
<feature type="chain" id="PRO_5047095235" evidence="1">
    <location>
        <begin position="33"/>
        <end position="773"/>
    </location>
</feature>
<feature type="domain" description="Dipeptidylpeptidase IV N-terminal" evidence="3">
    <location>
        <begin position="161"/>
        <end position="466"/>
    </location>
</feature>
<dbReference type="RefSeq" id="WP_222993927.1">
    <property type="nucleotide sequence ID" value="NZ_JAINVV010000016.1"/>
</dbReference>
<dbReference type="PANTHER" id="PTHR11731:SF118">
    <property type="entry name" value="BLR1971 PROTEIN"/>
    <property type="match status" value="1"/>
</dbReference>
<accession>A0ABS7PZI2</accession>
<dbReference type="Pfam" id="PF00326">
    <property type="entry name" value="Peptidase_S9"/>
    <property type="match status" value="1"/>
</dbReference>
<evidence type="ECO:0000259" key="3">
    <source>
        <dbReference type="Pfam" id="PF00930"/>
    </source>
</evidence>
<organism evidence="4 5">
    <name type="scientific">Sphingomonas colocasiae</name>
    <dbReference type="NCBI Taxonomy" id="1848973"/>
    <lineage>
        <taxon>Bacteria</taxon>
        <taxon>Pseudomonadati</taxon>
        <taxon>Pseudomonadota</taxon>
        <taxon>Alphaproteobacteria</taxon>
        <taxon>Sphingomonadales</taxon>
        <taxon>Sphingomonadaceae</taxon>
        <taxon>Sphingomonas</taxon>
    </lineage>
</organism>
<dbReference type="SUPFAM" id="SSF82171">
    <property type="entry name" value="DPP6 N-terminal domain-like"/>
    <property type="match status" value="1"/>
</dbReference>
<sequence>MGWGCDRSAFRRGAALSAILLPALLAAGPVSAQVSGADYERAAAMQNFDKRIARTTLAPNWIGEGNRFWYLDSYQKRRTFMLVDPVANRQAPAFDHARLAKGLAAAAQIQVVPEALPFASFTFTPDGRAISFSVKDKGWRCSLADYVCATIPAPARPGDVLSPDGRRAVFVRDDNLWMHDVETGKETQLTRDGTAENGYALNMVIVTVTSRLTKMPPQPSVSFSPDSRRLLAWRTDISKTSRTAVMETEMGRPPRVHEYHFNYAGDPDIAQAVPMLIDLDTQAITPVQSPPMGRHIDIELLTCWDPDAPRLCFSEDVRGYKSARIHVVDALTGAVTTPVTETAKTFVPNGYDARLAGDDLFWTSDRDGWRHLYRFDSRTGALRNRLTQGDWVVRGISHVDRRGRYVYFTAGGAAPAEDPYQRVLYRVRFDGSGLQRLTPEDADHEVAFSPDGRFFVDTWSRVDLPPVSVLRAADGRLIRELQRADVTRLVAAGWKPPERFKVKAADGVTDIYGTIFRPSNFDPAKRYPVIDGIYPGPQIIRSAKSFSWMFTAADTALAELGFIVVTIDGRGTPFRSKAFHDYAYGNMGSAGALEDHVAGLKQLAARYPELDLGRVGIYGHSGGGFASTRAMLDYPDFYKVAVSSAGNHDQRAYISAWGERYQGWPVGDNYLSQANPPLAGKLKGKLMLVHGSMDDNVSPDHTMQMANALIAANKNFDMLILPNRNHGMVDVNAVSKGAPPEPDLYPVRRTWDYFVQNLLGATPPADFLLKREQ</sequence>
<dbReference type="Gene3D" id="3.40.50.1820">
    <property type="entry name" value="alpha/beta hydrolase"/>
    <property type="match status" value="1"/>
</dbReference>
<dbReference type="Gene3D" id="2.140.10.30">
    <property type="entry name" value="Dipeptidylpeptidase IV, N-terminal domain"/>
    <property type="match status" value="1"/>
</dbReference>
<evidence type="ECO:0000259" key="2">
    <source>
        <dbReference type="Pfam" id="PF00326"/>
    </source>
</evidence>
<evidence type="ECO:0000313" key="5">
    <source>
        <dbReference type="Proteomes" id="UP000706039"/>
    </source>
</evidence>
<evidence type="ECO:0000256" key="1">
    <source>
        <dbReference type="SAM" id="SignalP"/>
    </source>
</evidence>
<dbReference type="InterPro" id="IPR050278">
    <property type="entry name" value="Serine_Prot_S9B/DPPIV"/>
</dbReference>
<dbReference type="InterPro" id="IPR029058">
    <property type="entry name" value="AB_hydrolase_fold"/>
</dbReference>
<protein>
    <submittedName>
        <fullName evidence="4">S9 family peptidase</fullName>
    </submittedName>
</protein>
<keyword evidence="1" id="KW-0732">Signal</keyword>
<dbReference type="Proteomes" id="UP000706039">
    <property type="component" value="Unassembled WGS sequence"/>
</dbReference>